<feature type="transmembrane region" description="Helical" evidence="6">
    <location>
        <begin position="150"/>
        <end position="174"/>
    </location>
</feature>
<evidence type="ECO:0000313" key="7">
    <source>
        <dbReference type="EMBL" id="KAE8387008.1"/>
    </source>
</evidence>
<keyword evidence="4 6" id="KW-1133">Transmembrane helix</keyword>
<feature type="transmembrane region" description="Helical" evidence="6">
    <location>
        <begin position="347"/>
        <end position="366"/>
    </location>
</feature>
<dbReference type="OrthoDB" id="3257095at2759"/>
<feature type="transmembrane region" description="Helical" evidence="6">
    <location>
        <begin position="217"/>
        <end position="247"/>
    </location>
</feature>
<evidence type="ECO:0000256" key="4">
    <source>
        <dbReference type="ARBA" id="ARBA00022989"/>
    </source>
</evidence>
<accession>A0A5N7BZK1</accession>
<gene>
    <name evidence="7" type="ORF">BDV23DRAFT_175038</name>
</gene>
<keyword evidence="3 6" id="KW-0812">Transmembrane</keyword>
<keyword evidence="2" id="KW-0813">Transport</keyword>
<feature type="transmembrane region" description="Helical" evidence="6">
    <location>
        <begin position="124"/>
        <end position="144"/>
    </location>
</feature>
<name>A0A5N7BZK1_PETAA</name>
<feature type="transmembrane region" description="Helical" evidence="6">
    <location>
        <begin position="46"/>
        <end position="64"/>
    </location>
</feature>
<dbReference type="AlphaFoldDB" id="A0A5N7BZK1"/>
<organism evidence="7">
    <name type="scientific">Petromyces alliaceus</name>
    <name type="common">Aspergillus alliaceus</name>
    <dbReference type="NCBI Taxonomy" id="209559"/>
    <lineage>
        <taxon>Eukaryota</taxon>
        <taxon>Fungi</taxon>
        <taxon>Dikarya</taxon>
        <taxon>Ascomycota</taxon>
        <taxon>Pezizomycotina</taxon>
        <taxon>Eurotiomycetes</taxon>
        <taxon>Eurotiomycetidae</taxon>
        <taxon>Eurotiales</taxon>
        <taxon>Aspergillaceae</taxon>
        <taxon>Aspergillus</taxon>
        <taxon>Aspergillus subgen. Circumdati</taxon>
    </lineage>
</organism>
<evidence type="ECO:0000256" key="6">
    <source>
        <dbReference type="SAM" id="Phobius"/>
    </source>
</evidence>
<evidence type="ECO:0000256" key="3">
    <source>
        <dbReference type="ARBA" id="ARBA00022692"/>
    </source>
</evidence>
<comment type="subcellular location">
    <subcellularLocation>
        <location evidence="1">Membrane</location>
        <topology evidence="1">Multi-pass membrane protein</topology>
    </subcellularLocation>
</comment>
<dbReference type="InterPro" id="IPR002293">
    <property type="entry name" value="AA/rel_permease1"/>
</dbReference>
<dbReference type="EMBL" id="ML735301">
    <property type="protein sequence ID" value="KAE8387008.1"/>
    <property type="molecule type" value="Genomic_DNA"/>
</dbReference>
<dbReference type="PANTHER" id="PTHR45649:SF14">
    <property type="entry name" value="GABA PERMEASE"/>
    <property type="match status" value="1"/>
</dbReference>
<keyword evidence="5 6" id="KW-0472">Membrane</keyword>
<proteinExistence type="predicted"/>
<evidence type="ECO:0000256" key="5">
    <source>
        <dbReference type="ARBA" id="ARBA00023136"/>
    </source>
</evidence>
<feature type="transmembrane region" description="Helical" evidence="6">
    <location>
        <begin position="95"/>
        <end position="112"/>
    </location>
</feature>
<dbReference type="GO" id="GO:0016020">
    <property type="term" value="C:membrane"/>
    <property type="evidence" value="ECO:0007669"/>
    <property type="project" value="UniProtKB-SubCell"/>
</dbReference>
<dbReference type="GO" id="GO:0022857">
    <property type="term" value="F:transmembrane transporter activity"/>
    <property type="evidence" value="ECO:0007669"/>
    <property type="project" value="InterPro"/>
</dbReference>
<reference evidence="7" key="1">
    <citation type="submission" date="2019-04" db="EMBL/GenBank/DDBJ databases">
        <title>Friends and foes A comparative genomics studyof 23 Aspergillus species from section Flavi.</title>
        <authorList>
            <consortium name="DOE Joint Genome Institute"/>
            <person name="Kjaerbolling I."/>
            <person name="Vesth T."/>
            <person name="Frisvad J.C."/>
            <person name="Nybo J.L."/>
            <person name="Theobald S."/>
            <person name="Kildgaard S."/>
            <person name="Isbrandt T."/>
            <person name="Kuo A."/>
            <person name="Sato A."/>
            <person name="Lyhne E.K."/>
            <person name="Kogle M.E."/>
            <person name="Wiebenga A."/>
            <person name="Kun R.S."/>
            <person name="Lubbers R.J."/>
            <person name="Makela M.R."/>
            <person name="Barry K."/>
            <person name="Chovatia M."/>
            <person name="Clum A."/>
            <person name="Daum C."/>
            <person name="Haridas S."/>
            <person name="He G."/>
            <person name="LaButti K."/>
            <person name="Lipzen A."/>
            <person name="Mondo S."/>
            <person name="Riley R."/>
            <person name="Salamov A."/>
            <person name="Simmons B.A."/>
            <person name="Magnuson J.K."/>
            <person name="Henrissat B."/>
            <person name="Mortensen U.H."/>
            <person name="Larsen T.O."/>
            <person name="Devries R.P."/>
            <person name="Grigoriev I.V."/>
            <person name="Machida M."/>
            <person name="Baker S.E."/>
            <person name="Andersen M.R."/>
        </authorList>
    </citation>
    <scope>NUCLEOTIDE SEQUENCE [LARGE SCALE GENOMIC DNA]</scope>
    <source>
        <strain evidence="7">IBT 14317</strain>
    </source>
</reference>
<feature type="transmembrane region" description="Helical" evidence="6">
    <location>
        <begin position="305"/>
        <end position="326"/>
    </location>
</feature>
<dbReference type="PANTHER" id="PTHR45649">
    <property type="entry name" value="AMINO-ACID PERMEASE BAT1"/>
    <property type="match status" value="1"/>
</dbReference>
<protein>
    <submittedName>
        <fullName evidence="7">Uncharacterized protein</fullName>
    </submittedName>
</protein>
<evidence type="ECO:0000256" key="2">
    <source>
        <dbReference type="ARBA" id="ARBA00022448"/>
    </source>
</evidence>
<dbReference type="Proteomes" id="UP000326877">
    <property type="component" value="Unassembled WGS sequence"/>
</dbReference>
<dbReference type="Pfam" id="PF13520">
    <property type="entry name" value="AA_permease_2"/>
    <property type="match status" value="1"/>
</dbReference>
<evidence type="ECO:0000256" key="1">
    <source>
        <dbReference type="ARBA" id="ARBA00004141"/>
    </source>
</evidence>
<sequence>MGHKGRDEADMARHGKKQRLHRNFGFLSKLSFMTTMMRTWEARHLVYGYIFCWFGALVTAASLAEMASMEYHWVSMLAPKCYAVFLSWITANTPVGVYFSVTVTQGLLVLNYPSYDHKQWHGTLMFAASLVYVGMNSVGAKVLPKVGGLILFYFVFETFINSSGWSSAGLTWLIRLMGTNLPFIGYDGPCHISEEVVNASTIVPWTMICAVLINRTLGFAIVLAFLFCLVMAAMPIALSICASFGFLASTSRLTWALARNRALPFSDFFSHVYRFGPPPTRHLPLCPNHACICVISVGSTTAFNAFVSLTTAGLFSSYMIPITLLVTKKIKGDPIPYGPWRRGRLGLLVNFSSMDFLLIAIFFSFFPNSLLVTAEHMNRSIAMLGGELIIRLAWYTVHGRHVYSGPIIEIDVPGEDSVPAINVS</sequence>
<dbReference type="Gene3D" id="1.20.1740.10">
    <property type="entry name" value="Amino acid/polyamine transporter I"/>
    <property type="match status" value="1"/>
</dbReference>